<evidence type="ECO:0000313" key="4">
    <source>
        <dbReference type="Proteomes" id="UP000298030"/>
    </source>
</evidence>
<feature type="region of interest" description="Disordered" evidence="1">
    <location>
        <begin position="143"/>
        <end position="199"/>
    </location>
</feature>
<dbReference type="STRING" id="71717.A0A4Y7SWD3"/>
<feature type="compositionally biased region" description="Pro residues" evidence="1">
    <location>
        <begin position="321"/>
        <end position="337"/>
    </location>
</feature>
<feature type="compositionally biased region" description="Gly residues" evidence="1">
    <location>
        <begin position="227"/>
        <end position="238"/>
    </location>
</feature>
<dbReference type="EMBL" id="QPFP01000051">
    <property type="protein sequence ID" value="TEB26142.1"/>
    <property type="molecule type" value="Genomic_DNA"/>
</dbReference>
<proteinExistence type="predicted"/>
<feature type="compositionally biased region" description="Basic residues" evidence="1">
    <location>
        <begin position="262"/>
        <end position="271"/>
    </location>
</feature>
<keyword evidence="4" id="KW-1185">Reference proteome</keyword>
<feature type="compositionally biased region" description="Low complexity" evidence="1">
    <location>
        <begin position="239"/>
        <end position="254"/>
    </location>
</feature>
<dbReference type="Proteomes" id="UP000298030">
    <property type="component" value="Unassembled WGS sequence"/>
</dbReference>
<gene>
    <name evidence="3" type="ORF">FA13DRAFT_1112284</name>
</gene>
<feature type="domain" description="DUF6699" evidence="2">
    <location>
        <begin position="440"/>
        <end position="532"/>
    </location>
</feature>
<organism evidence="3 4">
    <name type="scientific">Coprinellus micaceus</name>
    <name type="common">Glistening ink-cap mushroom</name>
    <name type="synonym">Coprinus micaceus</name>
    <dbReference type="NCBI Taxonomy" id="71717"/>
    <lineage>
        <taxon>Eukaryota</taxon>
        <taxon>Fungi</taxon>
        <taxon>Dikarya</taxon>
        <taxon>Basidiomycota</taxon>
        <taxon>Agaricomycotina</taxon>
        <taxon>Agaricomycetes</taxon>
        <taxon>Agaricomycetidae</taxon>
        <taxon>Agaricales</taxon>
        <taxon>Agaricineae</taxon>
        <taxon>Psathyrellaceae</taxon>
        <taxon>Coprinellus</taxon>
    </lineage>
</organism>
<reference evidence="3 4" key="1">
    <citation type="journal article" date="2019" name="Nat. Ecol. Evol.">
        <title>Megaphylogeny resolves global patterns of mushroom evolution.</title>
        <authorList>
            <person name="Varga T."/>
            <person name="Krizsan K."/>
            <person name="Foldi C."/>
            <person name="Dima B."/>
            <person name="Sanchez-Garcia M."/>
            <person name="Sanchez-Ramirez S."/>
            <person name="Szollosi G.J."/>
            <person name="Szarkandi J.G."/>
            <person name="Papp V."/>
            <person name="Albert L."/>
            <person name="Andreopoulos W."/>
            <person name="Angelini C."/>
            <person name="Antonin V."/>
            <person name="Barry K.W."/>
            <person name="Bougher N.L."/>
            <person name="Buchanan P."/>
            <person name="Buyck B."/>
            <person name="Bense V."/>
            <person name="Catcheside P."/>
            <person name="Chovatia M."/>
            <person name="Cooper J."/>
            <person name="Damon W."/>
            <person name="Desjardin D."/>
            <person name="Finy P."/>
            <person name="Geml J."/>
            <person name="Haridas S."/>
            <person name="Hughes K."/>
            <person name="Justo A."/>
            <person name="Karasinski D."/>
            <person name="Kautmanova I."/>
            <person name="Kiss B."/>
            <person name="Kocsube S."/>
            <person name="Kotiranta H."/>
            <person name="LaButti K.M."/>
            <person name="Lechner B.E."/>
            <person name="Liimatainen K."/>
            <person name="Lipzen A."/>
            <person name="Lukacs Z."/>
            <person name="Mihaltcheva S."/>
            <person name="Morgado L.N."/>
            <person name="Niskanen T."/>
            <person name="Noordeloos M.E."/>
            <person name="Ohm R.A."/>
            <person name="Ortiz-Santana B."/>
            <person name="Ovrebo C."/>
            <person name="Racz N."/>
            <person name="Riley R."/>
            <person name="Savchenko A."/>
            <person name="Shiryaev A."/>
            <person name="Soop K."/>
            <person name="Spirin V."/>
            <person name="Szebenyi C."/>
            <person name="Tomsovsky M."/>
            <person name="Tulloss R.E."/>
            <person name="Uehling J."/>
            <person name="Grigoriev I.V."/>
            <person name="Vagvolgyi C."/>
            <person name="Papp T."/>
            <person name="Martin F.M."/>
            <person name="Miettinen O."/>
            <person name="Hibbett D.S."/>
            <person name="Nagy L.G."/>
        </authorList>
    </citation>
    <scope>NUCLEOTIDE SEQUENCE [LARGE SCALE GENOMIC DNA]</scope>
    <source>
        <strain evidence="3 4">FP101781</strain>
    </source>
</reference>
<protein>
    <recommendedName>
        <fullName evidence="2">DUF6699 domain-containing protein</fullName>
    </recommendedName>
</protein>
<dbReference type="InterPro" id="IPR046522">
    <property type="entry name" value="DUF6699"/>
</dbReference>
<accession>A0A4Y7SWD3</accession>
<evidence type="ECO:0000313" key="3">
    <source>
        <dbReference type="EMBL" id="TEB26142.1"/>
    </source>
</evidence>
<feature type="region of interest" description="Disordered" evidence="1">
    <location>
        <begin position="227"/>
        <end position="343"/>
    </location>
</feature>
<name>A0A4Y7SWD3_COPMI</name>
<dbReference type="OrthoDB" id="3265169at2759"/>
<sequence>MLTPPPLFPTTPKSKSRPATPKLTMGSTPFDVSMPPLVEQHPSSSFSAFPGHPSPYSNPNSPFLHPPPPGVTSGGQPGMFDAFPGASGGGAAPISAGGFGAGSGFGGGGMGGFGGGMGGGGGPGGMGGMGGGGPFGMGSAGPSGGGMSGWPQNPWQGPASAPPTSSYPGFGPPSANPFPGASNQTTMTTAFPGFGGPSPPPAYPPFGAAFGGAFGGGGIGGGGGGMQASGYPGFGPPGGFFQPQPQHPHFSSFPEMPSAIMVKKKKKRSGSMKRATSEGPVRPGSAAHEKVARSSSFGGGALTPGSGPFGAGGYTPFGGGQPPPGYPPFGPYPPFQPPGGLNPNGYPPFGEQPWNNAANAGYGVAVGDVYGPKNLARRPRDWRADYVPPKRMGGNGGLGGIVGGWVTGKGRSDVQEISDNVKRKLHPLLEYKPDCPPVEHDLRTNPLTSPDIFNNINRPHNSIDFAQLACNPPTTFMRLYHVGLPWYIDVRATHQNGVTVYDVMTQMYRELMKGITPRHWWNEEVGEELRAAVVSFSSCLHLSSTVPPSSTVTPSSPPFSSLCSTFPHNVPEQRY</sequence>
<feature type="compositionally biased region" description="Gly residues" evidence="1">
    <location>
        <begin position="297"/>
        <end position="320"/>
    </location>
</feature>
<evidence type="ECO:0000256" key="1">
    <source>
        <dbReference type="SAM" id="MobiDB-lite"/>
    </source>
</evidence>
<dbReference type="Pfam" id="PF20415">
    <property type="entry name" value="DUF6699"/>
    <property type="match status" value="1"/>
</dbReference>
<feature type="region of interest" description="Disordered" evidence="1">
    <location>
        <begin position="1"/>
        <end position="77"/>
    </location>
</feature>
<evidence type="ECO:0000259" key="2">
    <source>
        <dbReference type="Pfam" id="PF20415"/>
    </source>
</evidence>
<dbReference type="AlphaFoldDB" id="A0A4Y7SWD3"/>
<comment type="caution">
    <text evidence="3">The sequence shown here is derived from an EMBL/GenBank/DDBJ whole genome shotgun (WGS) entry which is preliminary data.</text>
</comment>